<keyword evidence="1" id="KW-1133">Transmembrane helix</keyword>
<dbReference type="EMBL" id="JROI01000008">
    <property type="protein sequence ID" value="KGI78637.1"/>
    <property type="molecule type" value="Genomic_DNA"/>
</dbReference>
<dbReference type="Proteomes" id="UP000560000">
    <property type="component" value="Unassembled WGS sequence"/>
</dbReference>
<dbReference type="STRING" id="1543381.LF63_0104120"/>
<dbReference type="AlphaFoldDB" id="A0A099CYF4"/>
<sequence length="92" mass="9898">MRISRQFRQTLIGTTAVSVLFGALCALGSFAFYSEYGPRIAGAPHDAWANTFHAIDTFFWVTVGSVVAFGLLPSAVSFALCKLLRKASNPSP</sequence>
<name>A0A099CYF4_9GAMM</name>
<dbReference type="EMBL" id="JACHET010000001">
    <property type="protein sequence ID" value="MBB6184062.1"/>
    <property type="molecule type" value="Genomic_DNA"/>
</dbReference>
<dbReference type="HOGENOM" id="CLU_2410377_0_0_6"/>
<feature type="transmembrane region" description="Helical" evidence="1">
    <location>
        <begin position="58"/>
        <end position="81"/>
    </location>
</feature>
<protein>
    <submittedName>
        <fullName evidence="2">Uncharacterized protein</fullName>
    </submittedName>
</protein>
<evidence type="ECO:0000313" key="4">
    <source>
        <dbReference type="Proteomes" id="UP000029708"/>
    </source>
</evidence>
<evidence type="ECO:0000313" key="3">
    <source>
        <dbReference type="EMBL" id="MBB6184062.1"/>
    </source>
</evidence>
<feature type="transmembrane region" description="Helical" evidence="1">
    <location>
        <begin position="12"/>
        <end position="33"/>
    </location>
</feature>
<keyword evidence="1" id="KW-0472">Membrane</keyword>
<evidence type="ECO:0000313" key="2">
    <source>
        <dbReference type="EMBL" id="KGI78637.1"/>
    </source>
</evidence>
<dbReference type="Proteomes" id="UP000029708">
    <property type="component" value="Unassembled WGS sequence"/>
</dbReference>
<reference evidence="2 4" key="1">
    <citation type="submission" date="2014-09" db="EMBL/GenBank/DDBJ databases">
        <title>Xanthomonadaceae 3.5X direct submission.</title>
        <authorList>
            <person name="Fang T."/>
            <person name="Wang H."/>
        </authorList>
    </citation>
    <scope>NUCLEOTIDE SEQUENCE [LARGE SCALE GENOMIC DNA]</scope>
    <source>
        <strain evidence="2 4">3.5X</strain>
    </source>
</reference>
<evidence type="ECO:0000313" key="5">
    <source>
        <dbReference type="Proteomes" id="UP000560000"/>
    </source>
</evidence>
<evidence type="ECO:0000256" key="1">
    <source>
        <dbReference type="SAM" id="Phobius"/>
    </source>
</evidence>
<reference evidence="3 5" key="2">
    <citation type="submission" date="2020-08" db="EMBL/GenBank/DDBJ databases">
        <title>Genomic Encyclopedia of Type Strains, Phase IV (KMG-IV): sequencing the most valuable type-strain genomes for metagenomic binning, comparative biology and taxonomic classification.</title>
        <authorList>
            <person name="Goeker M."/>
        </authorList>
    </citation>
    <scope>NUCLEOTIDE SEQUENCE [LARGE SCALE GENOMIC DNA]</scope>
    <source>
        <strain evidence="3 5">DSM 107085</strain>
    </source>
</reference>
<gene>
    <name evidence="3" type="ORF">HNQ86_001407</name>
    <name evidence="2" type="ORF">LF63_0104120</name>
</gene>
<keyword evidence="4" id="KW-1185">Reference proteome</keyword>
<comment type="caution">
    <text evidence="2">The sequence shown here is derived from an EMBL/GenBank/DDBJ whole genome shotgun (WGS) entry which is preliminary data.</text>
</comment>
<accession>A0A099CYF4</accession>
<proteinExistence type="predicted"/>
<organism evidence="2 4">
    <name type="scientific">Oleiagrimonas soli</name>
    <dbReference type="NCBI Taxonomy" id="1543381"/>
    <lineage>
        <taxon>Bacteria</taxon>
        <taxon>Pseudomonadati</taxon>
        <taxon>Pseudomonadota</taxon>
        <taxon>Gammaproteobacteria</taxon>
        <taxon>Lysobacterales</taxon>
        <taxon>Rhodanobacteraceae</taxon>
        <taxon>Oleiagrimonas</taxon>
    </lineage>
</organism>
<keyword evidence="1" id="KW-0812">Transmembrane</keyword>